<dbReference type="Pfam" id="PF00664">
    <property type="entry name" value="ABC_membrane"/>
    <property type="match status" value="1"/>
</dbReference>
<dbReference type="PANTHER" id="PTHR43394">
    <property type="entry name" value="ATP-DEPENDENT PERMEASE MDL1, MITOCHONDRIAL"/>
    <property type="match status" value="1"/>
</dbReference>
<protein>
    <submittedName>
        <fullName evidence="12">ABC transporter ATP-binding protein</fullName>
    </submittedName>
</protein>
<keyword evidence="5" id="KW-0547">Nucleotide-binding</keyword>
<name>A0A9D1DC45_9FIRM</name>
<sequence>MVKQLSGKKPRDFGYTIRSLLSYMGRHKLLFLAVAVLVSISSMANLLGTYMIRPVVNDLTAGSWSQLIQGVLITAVIYIIGVLTAYGYTQIMVKAAQKVLYDIRRDLFAHLQTLPLKYFDRHRHGDIMSYFTNDVDTISDALNNSFAMLIQSFIQMAGTLIILYLLNWQLSLIVTVCYGVMFWYIRFSGKRSKAYYATQQNSLGDLDGYIEEMVNGQKVVKVFNHEQANLNTFREKNEALRKAGTGAQAYAGTMIPAVVSISYINYAIVAVLGGLMALNGWTDVGSLASYLVFVRQAAAPINQFTQQSNFLLAALAGAERVFRVMDERPERDKGQVKLIPQQNGWAWQKEDGSTVPLRGDVRLEDVSFGYNPGRIILHHISLYAKPGQKIAFVGSTGAGKTTITNLINRFYDVQQGRIVYDGFDVREMKKESLRRSLGMVLQDTHLFTGTIADNIRFGKLDATQEEVEIAAKIANADSFIRRLPQGYETMVRSDGANLSQGQRQLLAIARAAVADPPVLILDEATSSIDTRTEALIEKGMDRLMEGRTVFVIAHRLSTVRNADAIMVLEQGQIVERGSHKELLAQKGVYYRLYTGMLELS</sequence>
<reference evidence="12" key="2">
    <citation type="journal article" date="2021" name="PeerJ">
        <title>Extensive microbial diversity within the chicken gut microbiome revealed by metagenomics and culture.</title>
        <authorList>
            <person name="Gilroy R."/>
            <person name="Ravi A."/>
            <person name="Getino M."/>
            <person name="Pursley I."/>
            <person name="Horton D.L."/>
            <person name="Alikhan N.F."/>
            <person name="Baker D."/>
            <person name="Gharbi K."/>
            <person name="Hall N."/>
            <person name="Watson M."/>
            <person name="Adriaenssens E.M."/>
            <person name="Foster-Nyarko E."/>
            <person name="Jarju S."/>
            <person name="Secka A."/>
            <person name="Antonio M."/>
            <person name="Oren A."/>
            <person name="Chaudhuri R.R."/>
            <person name="La Ragione R."/>
            <person name="Hildebrand F."/>
            <person name="Pallen M.J."/>
        </authorList>
    </citation>
    <scope>NUCLEOTIDE SEQUENCE</scope>
    <source>
        <strain evidence="12">CHK184-25365</strain>
    </source>
</reference>
<dbReference type="CDD" id="cd18547">
    <property type="entry name" value="ABC_6TM_Tm288_like"/>
    <property type="match status" value="1"/>
</dbReference>
<feature type="domain" description="ABC transporter" evidence="10">
    <location>
        <begin position="361"/>
        <end position="595"/>
    </location>
</feature>
<gene>
    <name evidence="12" type="ORF">IAB36_01975</name>
</gene>
<dbReference type="Pfam" id="PF00005">
    <property type="entry name" value="ABC_tran"/>
    <property type="match status" value="1"/>
</dbReference>
<feature type="transmembrane region" description="Helical" evidence="9">
    <location>
        <begin position="146"/>
        <end position="164"/>
    </location>
</feature>
<dbReference type="PANTHER" id="PTHR43394:SF1">
    <property type="entry name" value="ATP-BINDING CASSETTE SUB-FAMILY B MEMBER 10, MITOCHONDRIAL"/>
    <property type="match status" value="1"/>
</dbReference>
<evidence type="ECO:0000313" key="12">
    <source>
        <dbReference type="EMBL" id="HIR40576.1"/>
    </source>
</evidence>
<proteinExistence type="predicted"/>
<keyword evidence="4 9" id="KW-0812">Transmembrane</keyword>
<dbReference type="InterPro" id="IPR003593">
    <property type="entry name" value="AAA+_ATPase"/>
</dbReference>
<evidence type="ECO:0000256" key="1">
    <source>
        <dbReference type="ARBA" id="ARBA00004651"/>
    </source>
</evidence>
<dbReference type="GO" id="GO:0015421">
    <property type="term" value="F:ABC-type oligopeptide transporter activity"/>
    <property type="evidence" value="ECO:0007669"/>
    <property type="project" value="TreeGrafter"/>
</dbReference>
<evidence type="ECO:0000256" key="5">
    <source>
        <dbReference type="ARBA" id="ARBA00022741"/>
    </source>
</evidence>
<evidence type="ECO:0000259" key="11">
    <source>
        <dbReference type="PROSITE" id="PS50929"/>
    </source>
</evidence>
<evidence type="ECO:0000259" key="10">
    <source>
        <dbReference type="PROSITE" id="PS50893"/>
    </source>
</evidence>
<organism evidence="12 13">
    <name type="scientific">Candidatus Egerieicola pullicola</name>
    <dbReference type="NCBI Taxonomy" id="2840775"/>
    <lineage>
        <taxon>Bacteria</taxon>
        <taxon>Bacillati</taxon>
        <taxon>Bacillota</taxon>
        <taxon>Clostridia</taxon>
        <taxon>Eubacteriales</taxon>
        <taxon>Oscillospiraceae</taxon>
        <taxon>Oscillospiraceae incertae sedis</taxon>
        <taxon>Candidatus Egerieicola</taxon>
    </lineage>
</organism>
<dbReference type="InterPro" id="IPR017871">
    <property type="entry name" value="ABC_transporter-like_CS"/>
</dbReference>
<dbReference type="GO" id="GO:0005886">
    <property type="term" value="C:plasma membrane"/>
    <property type="evidence" value="ECO:0007669"/>
    <property type="project" value="UniProtKB-SubCell"/>
</dbReference>
<dbReference type="GO" id="GO:0005524">
    <property type="term" value="F:ATP binding"/>
    <property type="evidence" value="ECO:0007669"/>
    <property type="project" value="UniProtKB-KW"/>
</dbReference>
<feature type="transmembrane region" description="Helical" evidence="9">
    <location>
        <begin position="29"/>
        <end position="47"/>
    </location>
</feature>
<keyword evidence="8 9" id="KW-0472">Membrane</keyword>
<comment type="subcellular location">
    <subcellularLocation>
        <location evidence="1">Cell membrane</location>
        <topology evidence="1">Multi-pass membrane protein</topology>
    </subcellularLocation>
</comment>
<comment type="caution">
    <text evidence="12">The sequence shown here is derived from an EMBL/GenBank/DDBJ whole genome shotgun (WGS) entry which is preliminary data.</text>
</comment>
<evidence type="ECO:0000256" key="3">
    <source>
        <dbReference type="ARBA" id="ARBA00022475"/>
    </source>
</evidence>
<keyword evidence="2" id="KW-0813">Transport</keyword>
<feature type="domain" description="ABC transmembrane type-1" evidence="11">
    <location>
        <begin position="32"/>
        <end position="313"/>
    </location>
</feature>
<keyword evidence="3" id="KW-1003">Cell membrane</keyword>
<evidence type="ECO:0000256" key="8">
    <source>
        <dbReference type="ARBA" id="ARBA00023136"/>
    </source>
</evidence>
<keyword evidence="7 9" id="KW-1133">Transmembrane helix</keyword>
<reference evidence="12" key="1">
    <citation type="submission" date="2020-10" db="EMBL/GenBank/DDBJ databases">
        <authorList>
            <person name="Gilroy R."/>
        </authorList>
    </citation>
    <scope>NUCLEOTIDE SEQUENCE</scope>
    <source>
        <strain evidence="12">CHK184-25365</strain>
    </source>
</reference>
<dbReference type="FunFam" id="1.20.1560.10:FF:000011">
    <property type="entry name" value="Multidrug ABC transporter ATP-binding protein"/>
    <property type="match status" value="1"/>
</dbReference>
<dbReference type="AlphaFoldDB" id="A0A9D1DC45"/>
<dbReference type="PROSITE" id="PS00211">
    <property type="entry name" value="ABC_TRANSPORTER_1"/>
    <property type="match status" value="1"/>
</dbReference>
<dbReference type="InterPro" id="IPR027417">
    <property type="entry name" value="P-loop_NTPase"/>
</dbReference>
<feature type="transmembrane region" description="Helical" evidence="9">
    <location>
        <begin position="67"/>
        <end position="88"/>
    </location>
</feature>
<dbReference type="InterPro" id="IPR036640">
    <property type="entry name" value="ABC1_TM_sf"/>
</dbReference>
<dbReference type="Gene3D" id="3.40.50.300">
    <property type="entry name" value="P-loop containing nucleotide triphosphate hydrolases"/>
    <property type="match status" value="1"/>
</dbReference>
<accession>A0A9D1DC45</accession>
<dbReference type="Gene3D" id="1.20.1560.10">
    <property type="entry name" value="ABC transporter type 1, transmembrane domain"/>
    <property type="match status" value="1"/>
</dbReference>
<evidence type="ECO:0000256" key="7">
    <source>
        <dbReference type="ARBA" id="ARBA00022989"/>
    </source>
</evidence>
<dbReference type="GO" id="GO:0016887">
    <property type="term" value="F:ATP hydrolysis activity"/>
    <property type="evidence" value="ECO:0007669"/>
    <property type="project" value="InterPro"/>
</dbReference>
<dbReference type="EMBL" id="DVGY01000048">
    <property type="protein sequence ID" value="HIR40576.1"/>
    <property type="molecule type" value="Genomic_DNA"/>
</dbReference>
<dbReference type="InterPro" id="IPR003439">
    <property type="entry name" value="ABC_transporter-like_ATP-bd"/>
</dbReference>
<dbReference type="SMART" id="SM00382">
    <property type="entry name" value="AAA"/>
    <property type="match status" value="1"/>
</dbReference>
<dbReference type="InterPro" id="IPR011527">
    <property type="entry name" value="ABC1_TM_dom"/>
</dbReference>
<dbReference type="SUPFAM" id="SSF52540">
    <property type="entry name" value="P-loop containing nucleoside triphosphate hydrolases"/>
    <property type="match status" value="1"/>
</dbReference>
<evidence type="ECO:0000256" key="4">
    <source>
        <dbReference type="ARBA" id="ARBA00022692"/>
    </source>
</evidence>
<keyword evidence="6 12" id="KW-0067">ATP-binding</keyword>
<dbReference type="PROSITE" id="PS50893">
    <property type="entry name" value="ABC_TRANSPORTER_2"/>
    <property type="match status" value="1"/>
</dbReference>
<evidence type="ECO:0000256" key="6">
    <source>
        <dbReference type="ARBA" id="ARBA00022840"/>
    </source>
</evidence>
<evidence type="ECO:0000256" key="9">
    <source>
        <dbReference type="SAM" id="Phobius"/>
    </source>
</evidence>
<feature type="transmembrane region" description="Helical" evidence="9">
    <location>
        <begin position="170"/>
        <end position="187"/>
    </location>
</feature>
<evidence type="ECO:0000313" key="13">
    <source>
        <dbReference type="Proteomes" id="UP000886749"/>
    </source>
</evidence>
<dbReference type="SUPFAM" id="SSF90123">
    <property type="entry name" value="ABC transporter transmembrane region"/>
    <property type="match status" value="1"/>
</dbReference>
<evidence type="ECO:0000256" key="2">
    <source>
        <dbReference type="ARBA" id="ARBA00022448"/>
    </source>
</evidence>
<dbReference type="Proteomes" id="UP000886749">
    <property type="component" value="Unassembled WGS sequence"/>
</dbReference>
<dbReference type="InterPro" id="IPR039421">
    <property type="entry name" value="Type_1_exporter"/>
</dbReference>
<dbReference type="CDD" id="cd03254">
    <property type="entry name" value="ABCC_Glucan_exporter_like"/>
    <property type="match status" value="1"/>
</dbReference>
<dbReference type="FunFam" id="3.40.50.300:FF:000287">
    <property type="entry name" value="Multidrug ABC transporter ATP-binding protein"/>
    <property type="match status" value="1"/>
</dbReference>
<dbReference type="PROSITE" id="PS50929">
    <property type="entry name" value="ABC_TM1F"/>
    <property type="match status" value="1"/>
</dbReference>